<protein>
    <submittedName>
        <fullName evidence="1">Uncharacterized protein</fullName>
    </submittedName>
</protein>
<accession>A0A9P5MQQ8</accession>
<reference evidence="1" key="2">
    <citation type="journal article" date="2020" name="Nat. Commun.">
        <title>Large-scale genome sequencing of mycorrhizal fungi provides insights into the early evolution of symbiotic traits.</title>
        <authorList>
            <person name="Miyauchi S."/>
            <person name="Kiss E."/>
            <person name="Kuo A."/>
            <person name="Drula E."/>
            <person name="Kohler A."/>
            <person name="Sanchez-Garcia M."/>
            <person name="Morin E."/>
            <person name="Andreopoulos B."/>
            <person name="Barry K.W."/>
            <person name="Bonito G."/>
            <person name="Buee M."/>
            <person name="Carver A."/>
            <person name="Chen C."/>
            <person name="Cichocki N."/>
            <person name="Clum A."/>
            <person name="Culley D."/>
            <person name="Crous P.W."/>
            <person name="Fauchery L."/>
            <person name="Girlanda M."/>
            <person name="Hayes R.D."/>
            <person name="Keri Z."/>
            <person name="LaButti K."/>
            <person name="Lipzen A."/>
            <person name="Lombard V."/>
            <person name="Magnuson J."/>
            <person name="Maillard F."/>
            <person name="Murat C."/>
            <person name="Nolan M."/>
            <person name="Ohm R.A."/>
            <person name="Pangilinan J."/>
            <person name="Pereira M.F."/>
            <person name="Perotto S."/>
            <person name="Peter M."/>
            <person name="Pfister S."/>
            <person name="Riley R."/>
            <person name="Sitrit Y."/>
            <person name="Stielow J.B."/>
            <person name="Szollosi G."/>
            <person name="Zifcakova L."/>
            <person name="Stursova M."/>
            <person name="Spatafora J.W."/>
            <person name="Tedersoo L."/>
            <person name="Vaario L.M."/>
            <person name="Yamada A."/>
            <person name="Yan M."/>
            <person name="Wang P."/>
            <person name="Xu J."/>
            <person name="Bruns T."/>
            <person name="Baldrian P."/>
            <person name="Vilgalys R."/>
            <person name="Dunand C."/>
            <person name="Henrissat B."/>
            <person name="Grigoriev I.V."/>
            <person name="Hibbett D."/>
            <person name="Nagy L.G."/>
            <person name="Martin F.M."/>
        </authorList>
    </citation>
    <scope>NUCLEOTIDE SEQUENCE</scope>
    <source>
        <strain evidence="1">Prilba</strain>
    </source>
</reference>
<sequence length="184" mass="19485">MAPTTSPDKGLNIALGAVFTVSMDIHVPNEYRSRGSSGLAEALQVYSGCGASAGPASMTIGRAESDGLRYQRSALRVASAALNCHILDVTNVFNGVAAPARSTSEPQIASMDTVAALLVQSAITLSREVALGVCQRTHDDIEGMISNSCMKPKELTFPQDARRHFEAVSMAHVETLQGRHLSWG</sequence>
<proteinExistence type="predicted"/>
<dbReference type="Proteomes" id="UP000759537">
    <property type="component" value="Unassembled WGS sequence"/>
</dbReference>
<name>A0A9P5MQQ8_9AGAM</name>
<evidence type="ECO:0000313" key="1">
    <source>
        <dbReference type="EMBL" id="KAF8467988.1"/>
    </source>
</evidence>
<comment type="caution">
    <text evidence="1">The sequence shown here is derived from an EMBL/GenBank/DDBJ whole genome shotgun (WGS) entry which is preliminary data.</text>
</comment>
<organism evidence="1 2">
    <name type="scientific">Russula ochroleuca</name>
    <dbReference type="NCBI Taxonomy" id="152965"/>
    <lineage>
        <taxon>Eukaryota</taxon>
        <taxon>Fungi</taxon>
        <taxon>Dikarya</taxon>
        <taxon>Basidiomycota</taxon>
        <taxon>Agaricomycotina</taxon>
        <taxon>Agaricomycetes</taxon>
        <taxon>Russulales</taxon>
        <taxon>Russulaceae</taxon>
        <taxon>Russula</taxon>
    </lineage>
</organism>
<reference evidence="1" key="1">
    <citation type="submission" date="2019-10" db="EMBL/GenBank/DDBJ databases">
        <authorList>
            <consortium name="DOE Joint Genome Institute"/>
            <person name="Kuo A."/>
            <person name="Miyauchi S."/>
            <person name="Kiss E."/>
            <person name="Drula E."/>
            <person name="Kohler A."/>
            <person name="Sanchez-Garcia M."/>
            <person name="Andreopoulos B."/>
            <person name="Barry K.W."/>
            <person name="Bonito G."/>
            <person name="Buee M."/>
            <person name="Carver A."/>
            <person name="Chen C."/>
            <person name="Cichocki N."/>
            <person name="Clum A."/>
            <person name="Culley D."/>
            <person name="Crous P.W."/>
            <person name="Fauchery L."/>
            <person name="Girlanda M."/>
            <person name="Hayes R."/>
            <person name="Keri Z."/>
            <person name="LaButti K."/>
            <person name="Lipzen A."/>
            <person name="Lombard V."/>
            <person name="Magnuson J."/>
            <person name="Maillard F."/>
            <person name="Morin E."/>
            <person name="Murat C."/>
            <person name="Nolan M."/>
            <person name="Ohm R."/>
            <person name="Pangilinan J."/>
            <person name="Pereira M."/>
            <person name="Perotto S."/>
            <person name="Peter M."/>
            <person name="Riley R."/>
            <person name="Sitrit Y."/>
            <person name="Stielow B."/>
            <person name="Szollosi G."/>
            <person name="Zifcakova L."/>
            <person name="Stursova M."/>
            <person name="Spatafora J.W."/>
            <person name="Tedersoo L."/>
            <person name="Vaario L.-M."/>
            <person name="Yamada A."/>
            <person name="Yan M."/>
            <person name="Wang P."/>
            <person name="Xu J."/>
            <person name="Bruns T."/>
            <person name="Baldrian P."/>
            <person name="Vilgalys R."/>
            <person name="Henrissat B."/>
            <person name="Grigoriev I.V."/>
            <person name="Hibbett D."/>
            <person name="Nagy L.G."/>
            <person name="Martin F.M."/>
        </authorList>
    </citation>
    <scope>NUCLEOTIDE SEQUENCE</scope>
    <source>
        <strain evidence="1">Prilba</strain>
    </source>
</reference>
<gene>
    <name evidence="1" type="ORF">DFH94DRAFT_697927</name>
</gene>
<evidence type="ECO:0000313" key="2">
    <source>
        <dbReference type="Proteomes" id="UP000759537"/>
    </source>
</evidence>
<dbReference type="OrthoDB" id="447953at2759"/>
<dbReference type="EMBL" id="WHVB01000034">
    <property type="protein sequence ID" value="KAF8467988.1"/>
    <property type="molecule type" value="Genomic_DNA"/>
</dbReference>
<dbReference type="AlphaFoldDB" id="A0A9P5MQQ8"/>
<keyword evidence="2" id="KW-1185">Reference proteome</keyword>